<protein>
    <recommendedName>
        <fullName evidence="1">YokE-like PH domain-containing protein</fullName>
    </recommendedName>
</protein>
<dbReference type="Pfam" id="PF14470">
    <property type="entry name" value="bPH_3"/>
    <property type="match status" value="1"/>
</dbReference>
<dbReference type="RefSeq" id="WP_150279420.1">
    <property type="nucleotide sequence ID" value="NZ_BMFF01000004.1"/>
</dbReference>
<evidence type="ECO:0000313" key="3">
    <source>
        <dbReference type="Proteomes" id="UP000638188"/>
    </source>
</evidence>
<evidence type="ECO:0000259" key="1">
    <source>
        <dbReference type="Pfam" id="PF14470"/>
    </source>
</evidence>
<dbReference type="InterPro" id="IPR039519">
    <property type="entry name" value="YokE-like_PH"/>
</dbReference>
<organism evidence="2 3">
    <name type="scientific">Halopseudomonas salina</name>
    <dbReference type="NCBI Taxonomy" id="1323744"/>
    <lineage>
        <taxon>Bacteria</taxon>
        <taxon>Pseudomonadati</taxon>
        <taxon>Pseudomonadota</taxon>
        <taxon>Gammaproteobacteria</taxon>
        <taxon>Pseudomonadales</taxon>
        <taxon>Pseudomonadaceae</taxon>
        <taxon>Halopseudomonas</taxon>
    </lineage>
</organism>
<dbReference type="Proteomes" id="UP000638188">
    <property type="component" value="Unassembled WGS sequence"/>
</dbReference>
<proteinExistence type="predicted"/>
<reference evidence="3" key="1">
    <citation type="journal article" date="2019" name="Int. J. Syst. Evol. Microbiol.">
        <title>The Global Catalogue of Microorganisms (GCM) 10K type strain sequencing project: providing services to taxonomists for standard genome sequencing and annotation.</title>
        <authorList>
            <consortium name="The Broad Institute Genomics Platform"/>
            <consortium name="The Broad Institute Genome Sequencing Center for Infectious Disease"/>
            <person name="Wu L."/>
            <person name="Ma J."/>
        </authorList>
    </citation>
    <scope>NUCLEOTIDE SEQUENCE [LARGE SCALE GENOMIC DNA]</scope>
    <source>
        <strain evidence="3">CGMCC 1.12482</strain>
    </source>
</reference>
<evidence type="ECO:0000313" key="2">
    <source>
        <dbReference type="EMBL" id="GGD04510.1"/>
    </source>
</evidence>
<sequence>MENYEKYAEHTKTRDWKSICQLNDVELDSFGTRKELNVLPEYLEKNETVFALTSGVMKQSDTSNTFDFGTNTWLVALTSDRFLFLDAAMLTSSVDSQSIRHERVQAVSASQGFVLGKISIDLGNRMLVIDNCHKSTVKAMASLANKWIKELSDKKDISNNVIPALSQTPLFDLLERLEKFFTLGALSDEEFKEARAKILDSNEFKKEKEKLLSSIT</sequence>
<comment type="caution">
    <text evidence="2">The sequence shown here is derived from an EMBL/GenBank/DDBJ whole genome shotgun (WGS) entry which is preliminary data.</text>
</comment>
<gene>
    <name evidence="2" type="ORF">GCM10007418_24470</name>
</gene>
<feature type="domain" description="YokE-like PH" evidence="1">
    <location>
        <begin position="43"/>
        <end position="145"/>
    </location>
</feature>
<name>A0ABQ1PVR0_9GAMM</name>
<keyword evidence="3" id="KW-1185">Reference proteome</keyword>
<accession>A0ABQ1PVR0</accession>
<dbReference type="EMBL" id="BMFF01000004">
    <property type="protein sequence ID" value="GGD04510.1"/>
    <property type="molecule type" value="Genomic_DNA"/>
</dbReference>